<evidence type="ECO:0000313" key="2">
    <source>
        <dbReference type="EMBL" id="MPC45070.1"/>
    </source>
</evidence>
<organism evidence="2 3">
    <name type="scientific">Portunus trituberculatus</name>
    <name type="common">Swimming crab</name>
    <name type="synonym">Neptunus trituberculatus</name>
    <dbReference type="NCBI Taxonomy" id="210409"/>
    <lineage>
        <taxon>Eukaryota</taxon>
        <taxon>Metazoa</taxon>
        <taxon>Ecdysozoa</taxon>
        <taxon>Arthropoda</taxon>
        <taxon>Crustacea</taxon>
        <taxon>Multicrustacea</taxon>
        <taxon>Malacostraca</taxon>
        <taxon>Eumalacostraca</taxon>
        <taxon>Eucarida</taxon>
        <taxon>Decapoda</taxon>
        <taxon>Pleocyemata</taxon>
        <taxon>Brachyura</taxon>
        <taxon>Eubrachyura</taxon>
        <taxon>Portunoidea</taxon>
        <taxon>Portunidae</taxon>
        <taxon>Portuninae</taxon>
        <taxon>Portunus</taxon>
    </lineage>
</organism>
<accession>A0A5B7FBM7</accession>
<gene>
    <name evidence="2" type="ORF">E2C01_038755</name>
</gene>
<evidence type="ECO:0000313" key="3">
    <source>
        <dbReference type="Proteomes" id="UP000324222"/>
    </source>
</evidence>
<reference evidence="2 3" key="1">
    <citation type="submission" date="2019-05" db="EMBL/GenBank/DDBJ databases">
        <title>Another draft genome of Portunus trituberculatus and its Hox gene families provides insights of decapod evolution.</title>
        <authorList>
            <person name="Jeong J.-H."/>
            <person name="Song I."/>
            <person name="Kim S."/>
            <person name="Choi T."/>
            <person name="Kim D."/>
            <person name="Ryu S."/>
            <person name="Kim W."/>
        </authorList>
    </citation>
    <scope>NUCLEOTIDE SEQUENCE [LARGE SCALE GENOMIC DNA]</scope>
    <source>
        <tissue evidence="2">Muscle</tissue>
    </source>
</reference>
<dbReference type="Proteomes" id="UP000324222">
    <property type="component" value="Unassembled WGS sequence"/>
</dbReference>
<protein>
    <submittedName>
        <fullName evidence="2">Uncharacterized protein</fullName>
    </submittedName>
</protein>
<evidence type="ECO:0000256" key="1">
    <source>
        <dbReference type="SAM" id="MobiDB-lite"/>
    </source>
</evidence>
<proteinExistence type="predicted"/>
<dbReference type="AlphaFoldDB" id="A0A5B7FBM7"/>
<comment type="caution">
    <text evidence="2">The sequence shown here is derived from an EMBL/GenBank/DDBJ whole genome shotgun (WGS) entry which is preliminary data.</text>
</comment>
<name>A0A5B7FBM7_PORTR</name>
<keyword evidence="3" id="KW-1185">Reference proteome</keyword>
<sequence>MYARSRIIADVGSGGGDDMPFPSPVSVKEVPDPRPPGSQRQMGRLPHPCQMPIVKLPLFLVLLINLSCVHCL</sequence>
<dbReference type="EMBL" id="VSRR010006559">
    <property type="protein sequence ID" value="MPC45070.1"/>
    <property type="molecule type" value="Genomic_DNA"/>
</dbReference>
<feature type="region of interest" description="Disordered" evidence="1">
    <location>
        <begin position="1"/>
        <end position="44"/>
    </location>
</feature>